<reference evidence="2" key="1">
    <citation type="journal article" date="2021" name="Int. J. Syst. Evol. Microbiol.">
        <title>Bradyrhizobium septentrionale sp. nov. (sv. septentrionale) and Bradyrhizobium quebecense sp. nov. (sv. septentrionale) associated with legumes native to Canada possess rearranged symbiosis genes and numerous insertion sequences.</title>
        <authorList>
            <person name="Bromfield E.S.P."/>
            <person name="Cloutier S."/>
        </authorList>
    </citation>
    <scope>NUCLEOTIDE SEQUENCE</scope>
    <source>
        <strain evidence="2">5S5</strain>
    </source>
</reference>
<evidence type="ECO:0000313" key="2">
    <source>
        <dbReference type="EMBL" id="WXC82677.1"/>
    </source>
</evidence>
<gene>
    <name evidence="2" type="ORF">WDK88_14420</name>
</gene>
<proteinExistence type="predicted"/>
<keyword evidence="1" id="KW-1133">Transmembrane helix</keyword>
<name>A0ABZ2P606_9BRAD</name>
<sequence>MQEIIAASVIVAIVAFCGGYFWAIAREARTSNKQQRKSQR</sequence>
<accession>A0ABZ2P606</accession>
<keyword evidence="3" id="KW-1185">Reference proteome</keyword>
<keyword evidence="1" id="KW-0472">Membrane</keyword>
<dbReference type="Proteomes" id="UP001432046">
    <property type="component" value="Chromosome"/>
</dbReference>
<reference evidence="2" key="2">
    <citation type="submission" date="2024-03" db="EMBL/GenBank/DDBJ databases">
        <authorList>
            <person name="Bromfield E.S.P."/>
            <person name="Cloutier S."/>
        </authorList>
    </citation>
    <scope>NUCLEOTIDE SEQUENCE</scope>
    <source>
        <strain evidence="2">5S5</strain>
    </source>
</reference>
<evidence type="ECO:0000256" key="1">
    <source>
        <dbReference type="SAM" id="Phobius"/>
    </source>
</evidence>
<feature type="transmembrane region" description="Helical" evidence="1">
    <location>
        <begin position="6"/>
        <end position="25"/>
    </location>
</feature>
<organism evidence="2 3">
    <name type="scientific">Bradyrhizobium septentrionale</name>
    <dbReference type="NCBI Taxonomy" id="1404411"/>
    <lineage>
        <taxon>Bacteria</taxon>
        <taxon>Pseudomonadati</taxon>
        <taxon>Pseudomonadota</taxon>
        <taxon>Alphaproteobacteria</taxon>
        <taxon>Hyphomicrobiales</taxon>
        <taxon>Nitrobacteraceae</taxon>
        <taxon>Bradyrhizobium</taxon>
    </lineage>
</organism>
<evidence type="ECO:0000313" key="3">
    <source>
        <dbReference type="Proteomes" id="UP001432046"/>
    </source>
</evidence>
<dbReference type="RefSeq" id="WP_275949012.1">
    <property type="nucleotide sequence ID" value="NZ_CP088285.1"/>
</dbReference>
<keyword evidence="1" id="KW-0812">Transmembrane</keyword>
<protein>
    <submittedName>
        <fullName evidence="2">Uncharacterized protein</fullName>
    </submittedName>
</protein>
<dbReference type="EMBL" id="CP147711">
    <property type="protein sequence ID" value="WXC82677.1"/>
    <property type="molecule type" value="Genomic_DNA"/>
</dbReference>